<dbReference type="AlphaFoldDB" id="A2FX39"/>
<organism evidence="1 2">
    <name type="scientific">Trichomonas vaginalis (strain ATCC PRA-98 / G3)</name>
    <dbReference type="NCBI Taxonomy" id="412133"/>
    <lineage>
        <taxon>Eukaryota</taxon>
        <taxon>Metamonada</taxon>
        <taxon>Parabasalia</taxon>
        <taxon>Trichomonadida</taxon>
        <taxon>Trichomonadidae</taxon>
        <taxon>Trichomonas</taxon>
    </lineage>
</organism>
<protein>
    <submittedName>
        <fullName evidence="1">Uncharacterized protein</fullName>
    </submittedName>
</protein>
<accession>A2FX39</accession>
<reference evidence="1" key="2">
    <citation type="journal article" date="2007" name="Science">
        <title>Draft genome sequence of the sexually transmitted pathogen Trichomonas vaginalis.</title>
        <authorList>
            <person name="Carlton J.M."/>
            <person name="Hirt R.P."/>
            <person name="Silva J.C."/>
            <person name="Delcher A.L."/>
            <person name="Schatz M."/>
            <person name="Zhao Q."/>
            <person name="Wortman J.R."/>
            <person name="Bidwell S.L."/>
            <person name="Alsmark U.C.M."/>
            <person name="Besteiro S."/>
            <person name="Sicheritz-Ponten T."/>
            <person name="Noel C.J."/>
            <person name="Dacks J.B."/>
            <person name="Foster P.G."/>
            <person name="Simillion C."/>
            <person name="Van de Peer Y."/>
            <person name="Miranda-Saavedra D."/>
            <person name="Barton G.J."/>
            <person name="Westrop G.D."/>
            <person name="Mueller S."/>
            <person name="Dessi D."/>
            <person name="Fiori P.L."/>
            <person name="Ren Q."/>
            <person name="Paulsen I."/>
            <person name="Zhang H."/>
            <person name="Bastida-Corcuera F.D."/>
            <person name="Simoes-Barbosa A."/>
            <person name="Brown M.T."/>
            <person name="Hayes R.D."/>
            <person name="Mukherjee M."/>
            <person name="Okumura C.Y."/>
            <person name="Schneider R."/>
            <person name="Smith A.J."/>
            <person name="Vanacova S."/>
            <person name="Villalvazo M."/>
            <person name="Haas B.J."/>
            <person name="Pertea M."/>
            <person name="Feldblyum T.V."/>
            <person name="Utterback T.R."/>
            <person name="Shu C.L."/>
            <person name="Osoegawa K."/>
            <person name="de Jong P.J."/>
            <person name="Hrdy I."/>
            <person name="Horvathova L."/>
            <person name="Zubacova Z."/>
            <person name="Dolezal P."/>
            <person name="Malik S.B."/>
            <person name="Logsdon J.M. Jr."/>
            <person name="Henze K."/>
            <person name="Gupta A."/>
            <person name="Wang C.C."/>
            <person name="Dunne R.L."/>
            <person name="Upcroft J.A."/>
            <person name="Upcroft P."/>
            <person name="White O."/>
            <person name="Salzberg S.L."/>
            <person name="Tang P."/>
            <person name="Chiu C.-H."/>
            <person name="Lee Y.-S."/>
            <person name="Embley T.M."/>
            <person name="Coombs G.H."/>
            <person name="Mottram J.C."/>
            <person name="Tachezy J."/>
            <person name="Fraser-Liggett C.M."/>
            <person name="Johnson P.J."/>
        </authorList>
    </citation>
    <scope>NUCLEOTIDE SEQUENCE [LARGE SCALE GENOMIC DNA]</scope>
    <source>
        <strain evidence="1">G3</strain>
    </source>
</reference>
<gene>
    <name evidence="1" type="ORF">TVAG_395630</name>
</gene>
<dbReference type="VEuPathDB" id="TrichDB:TVAGG3_0902140"/>
<evidence type="ECO:0000313" key="1">
    <source>
        <dbReference type="EMBL" id="EAX90517.1"/>
    </source>
</evidence>
<sequence length="232" mass="27222">MTSNWVFSYAAGFTYKLSYKYYQVTESNGFRFFYKIDANNDSYLVSTPSGVWNIDDFEFRVLYENVRTNDYINIIYDVTNKGTKTHNLGVSSYVGIYIDGQSNQTVIKALKGIRGIEGFYNDHSVKVILRGTKEVTDVDTIYYRKIAEYSDFVEVERNRWINRSSYDEKPAGIKSWISFSWQNRNFKPNENKRFSFLIGRGKYISEYHYSLKNRISCHLILILADLIEIIDT</sequence>
<name>A2FX39_TRIV3</name>
<keyword evidence="2" id="KW-1185">Reference proteome</keyword>
<reference evidence="1" key="1">
    <citation type="submission" date="2006-10" db="EMBL/GenBank/DDBJ databases">
        <authorList>
            <person name="Amadeo P."/>
            <person name="Zhao Q."/>
            <person name="Wortman J."/>
            <person name="Fraser-Liggett C."/>
            <person name="Carlton J."/>
        </authorList>
    </citation>
    <scope>NUCLEOTIDE SEQUENCE</scope>
    <source>
        <strain evidence="1">G3</strain>
    </source>
</reference>
<evidence type="ECO:0000313" key="2">
    <source>
        <dbReference type="Proteomes" id="UP000001542"/>
    </source>
</evidence>
<dbReference type="KEGG" id="tva:4748203"/>
<dbReference type="VEuPathDB" id="TrichDB:TVAG_395630"/>
<dbReference type="EMBL" id="DS114101">
    <property type="protein sequence ID" value="EAX90517.1"/>
    <property type="molecule type" value="Genomic_DNA"/>
</dbReference>
<proteinExistence type="predicted"/>
<dbReference type="Proteomes" id="UP000001542">
    <property type="component" value="Unassembled WGS sequence"/>
</dbReference>
<dbReference type="InParanoid" id="A2FX39"/>
<dbReference type="RefSeq" id="XP_001303447.1">
    <property type="nucleotide sequence ID" value="XM_001303446.1"/>
</dbReference>